<keyword evidence="3" id="KW-1185">Reference proteome</keyword>
<evidence type="ECO:0000313" key="2">
    <source>
        <dbReference type="EMBL" id="AFU59193.1"/>
    </source>
</evidence>
<evidence type="ECO:0000256" key="1">
    <source>
        <dbReference type="SAM" id="Coils"/>
    </source>
</evidence>
<protein>
    <submittedName>
        <fullName evidence="2">Uncharacterized protein</fullName>
    </submittedName>
</protein>
<dbReference type="AlphaFoldDB" id="K0IJB4"/>
<feature type="coiled-coil region" evidence="1">
    <location>
        <begin position="166"/>
        <end position="193"/>
    </location>
</feature>
<dbReference type="HOGENOM" id="CLU_1393619_0_0_2"/>
<dbReference type="KEGG" id="nga:Ngar_c22630"/>
<keyword evidence="1" id="KW-0175">Coiled coil</keyword>
<dbReference type="STRING" id="1237085.Ngar_c22630"/>
<reference evidence="2 3" key="1">
    <citation type="journal article" date="2012" name="Environ. Microbiol.">
        <title>The genome of the ammonia-oxidizing Candidatus Nitrososphaera gargensis: insights into metabolic versatility and environmental adaptations.</title>
        <authorList>
            <person name="Spang A."/>
            <person name="Poehlein A."/>
            <person name="Offre P."/>
            <person name="Zumbragel S."/>
            <person name="Haider S."/>
            <person name="Rychlik N."/>
            <person name="Nowka B."/>
            <person name="Schmeisser C."/>
            <person name="Lebedeva E.V."/>
            <person name="Rattei T."/>
            <person name="Bohm C."/>
            <person name="Schmid M."/>
            <person name="Galushko A."/>
            <person name="Hatzenpichler R."/>
            <person name="Weinmaier T."/>
            <person name="Daniel R."/>
            <person name="Schleper C."/>
            <person name="Spieck E."/>
            <person name="Streit W."/>
            <person name="Wagner M."/>
        </authorList>
    </citation>
    <scope>NUCLEOTIDE SEQUENCE [LARGE SCALE GENOMIC DNA]</scope>
    <source>
        <strain evidence="3">Ga9.2</strain>
    </source>
</reference>
<dbReference type="RefSeq" id="WP_015019728.1">
    <property type="nucleotide sequence ID" value="NC_018719.1"/>
</dbReference>
<dbReference type="EMBL" id="CP002408">
    <property type="protein sequence ID" value="AFU59193.1"/>
    <property type="molecule type" value="Genomic_DNA"/>
</dbReference>
<dbReference type="InParanoid" id="K0IJB4"/>
<evidence type="ECO:0000313" key="3">
    <source>
        <dbReference type="Proteomes" id="UP000008037"/>
    </source>
</evidence>
<organism evidence="2 3">
    <name type="scientific">Nitrososphaera gargensis (strain Ga9.2)</name>
    <dbReference type="NCBI Taxonomy" id="1237085"/>
    <lineage>
        <taxon>Archaea</taxon>
        <taxon>Nitrososphaerota</taxon>
        <taxon>Nitrososphaeria</taxon>
        <taxon>Nitrososphaerales</taxon>
        <taxon>Nitrososphaeraceae</taxon>
        <taxon>Nitrososphaera</taxon>
    </lineage>
</organism>
<proteinExistence type="predicted"/>
<sequence length="195" mass="21773">MSAEIAIIAGSSVAGAISAAFIEKLSRLWGGDKKKPRPTNAVRAELLSLLFEKNLAAEAITRVYEASQEGRIDRLERDRLLLKYKQQLDSLNQKIAIVQPVADFADITELRNNLVSLLENKISALDQKLMQMKPGISPPDVIDARVQKIIAETSKVQTTPVDQKPFKAEEKSIDQLQKEIVQALQRLEQVEIDKD</sequence>
<dbReference type="GeneID" id="13796126"/>
<dbReference type="Proteomes" id="UP000008037">
    <property type="component" value="Chromosome"/>
</dbReference>
<dbReference type="OrthoDB" id="11234at2157"/>
<accession>K0IJB4</accession>
<dbReference type="BioCyc" id="CNIT1237085:G1324-2261-MONOMER"/>
<gene>
    <name evidence="2" type="ordered locus">Ngar_c22630</name>
</gene>
<name>K0IJB4_NITGG</name>